<comment type="similarity">
    <text evidence="1">Belongs to the FtsK/SpoIIIE/SftA family.</text>
</comment>
<evidence type="ECO:0000313" key="8">
    <source>
        <dbReference type="EMBL" id="ATX71415.1"/>
    </source>
</evidence>
<proteinExistence type="inferred from homology"/>
<keyword evidence="3 5" id="KW-0067">ATP-binding</keyword>
<dbReference type="AlphaFoldDB" id="A0A2K8KI95"/>
<dbReference type="InterPro" id="IPR036388">
    <property type="entry name" value="WH-like_DNA-bd_sf"/>
</dbReference>
<dbReference type="SUPFAM" id="SSF46785">
    <property type="entry name" value="Winged helix' DNA-binding domain"/>
    <property type="match status" value="1"/>
</dbReference>
<keyword evidence="6" id="KW-0812">Transmembrane</keyword>
<dbReference type="Gene3D" id="1.10.10.10">
    <property type="entry name" value="Winged helix-like DNA-binding domain superfamily/Winged helix DNA-binding domain"/>
    <property type="match status" value="1"/>
</dbReference>
<gene>
    <name evidence="8" type="primary">ftsK</name>
    <name evidence="8" type="ORF">SCLAR_v1c11150</name>
</gene>
<feature type="transmembrane region" description="Helical" evidence="6">
    <location>
        <begin position="32"/>
        <end position="51"/>
    </location>
</feature>
<dbReference type="InterPro" id="IPR041027">
    <property type="entry name" value="FtsK_alpha"/>
</dbReference>
<keyword evidence="6" id="KW-1133">Transmembrane helix</keyword>
<accession>A0A2K8KI95</accession>
<sequence length="1037" mass="117958">MQDYENFNIAPEDDNNRTKAFKIEKKERRPDSVLWIVAGLVIFFLNVISLARITIIGQFLDDVIFTLPFGWFKYFLYLLFFIIDFAIYFGIKFKPKKRFLAMLFITWVVLCWIISAIMLIIIHYSYNATDRTVDIFTKTIFKDTVSWFWEDWKNHSVFNGQTQNWLISPKENYITPFAGGGMIGALLAGISAYLSIFGGLALAVIGFFINMIWIFTGDPFYLFKPKNKRKPKRLRILSLKSKSTNYQNANLNQQVLNKKEKKEKKRKKGFGSFIQSMTLSEQGGINDNAIIQSMRDSDITIELPSFVKAAKNENFYVEKPSDFYNGEFKVPENPQITTDYPQNYQQERNYQVGPRGYINVGVDQKPTQNNQGVDPIYRQANQSIYETQTEQNNYQPQPTPNIYENPVNVDFNNPNQPQMFVPKRYSEKQTVNYDEANPNKFEFKDEYIGDALIGKDMSQEEAQKRYDFERNITPYGAGGKTIEMVNDLKATENAKQITIEQMIEQSENEKQIREAKRKQFDEYVNPIEDTFSKTMILQNNGFQPIPSHTTRQVNQVNQLEKEVFVNKNYLLPSDDLLNEIDIDQKSIDLANSVANKKAKDINEVFQQFGVNAKVAKINVGPSVTKFEVLPEPGTKVNAITSLENDLKFKLATKNVLIEAPIQGKAAIGIEVPNDNPTDVPLKAVLERIPFNKMNAKLFFGIGKNVLGEVVFTELDKAPHLLVAGSTGSGKSVMINAIICSILMRAKPHEVKFLMIDPKKVELAVYAPIPHLLAPVISDMAQANSALKKVVNEMDRRYVLFEKFGVKNMSGYNSKVSDPRKQLPYYVIVIDELADLMMTGNKKDVEDSIMRLTQMARAAGIHLIVATQRPSTDVITGVIKTNIPTRISFAVASSIDSRTILDSGGAEKLNGRGDLLFQFPGSNTLVRAQGAFISDEEIHNLVDFVSRQQEQIFDEEFLKTETEVHEGLGSFAKDPMFDEIKEYVIREQKASTSLIQRRFSIGYNRAAKIIDELELAGIIGPQNGAKPREVFVKNQEIY</sequence>
<dbReference type="Gene3D" id="3.30.980.40">
    <property type="match status" value="1"/>
</dbReference>
<evidence type="ECO:0000256" key="1">
    <source>
        <dbReference type="ARBA" id="ARBA00006474"/>
    </source>
</evidence>
<reference evidence="8 9" key="1">
    <citation type="submission" date="2017-11" db="EMBL/GenBank/DDBJ databases">
        <title>Complete genome sequence of Spiroplasma clarkii CN-5 (DSM 19994).</title>
        <authorList>
            <person name="Tsai Y.-M."/>
            <person name="Chang A."/>
            <person name="Lo W.-S."/>
            <person name="Kuo C.-H."/>
        </authorList>
    </citation>
    <scope>NUCLEOTIDE SEQUENCE [LARGE SCALE GENOMIC DNA]</scope>
    <source>
        <strain evidence="8 9">CN-5</strain>
    </source>
</reference>
<keyword evidence="4" id="KW-0238">DNA-binding</keyword>
<keyword evidence="6" id="KW-0472">Membrane</keyword>
<dbReference type="SUPFAM" id="SSF52540">
    <property type="entry name" value="P-loop containing nucleoside triphosphate hydrolases"/>
    <property type="match status" value="1"/>
</dbReference>
<dbReference type="InterPro" id="IPR003593">
    <property type="entry name" value="AAA+_ATPase"/>
</dbReference>
<dbReference type="PROSITE" id="PS50901">
    <property type="entry name" value="FTSK"/>
    <property type="match status" value="1"/>
</dbReference>
<dbReference type="InterPro" id="IPR002543">
    <property type="entry name" value="FtsK_dom"/>
</dbReference>
<feature type="transmembrane region" description="Helical" evidence="6">
    <location>
        <begin position="71"/>
        <end position="91"/>
    </location>
</feature>
<dbReference type="PANTHER" id="PTHR22683">
    <property type="entry name" value="SPORULATION PROTEIN RELATED"/>
    <property type="match status" value="1"/>
</dbReference>
<dbReference type="GO" id="GO:0005524">
    <property type="term" value="F:ATP binding"/>
    <property type="evidence" value="ECO:0007669"/>
    <property type="project" value="UniProtKB-UniRule"/>
</dbReference>
<dbReference type="SMART" id="SM00382">
    <property type="entry name" value="AAA"/>
    <property type="match status" value="1"/>
</dbReference>
<dbReference type="Pfam" id="PF09397">
    <property type="entry name" value="FtsK_gamma"/>
    <property type="match status" value="1"/>
</dbReference>
<organism evidence="8 9">
    <name type="scientific">Spiroplasma clarkii</name>
    <dbReference type="NCBI Taxonomy" id="2139"/>
    <lineage>
        <taxon>Bacteria</taxon>
        <taxon>Bacillati</taxon>
        <taxon>Mycoplasmatota</taxon>
        <taxon>Mollicutes</taxon>
        <taxon>Entomoplasmatales</taxon>
        <taxon>Spiroplasmataceae</taxon>
        <taxon>Spiroplasma</taxon>
    </lineage>
</organism>
<dbReference type="Pfam" id="PF01580">
    <property type="entry name" value="FtsK_SpoIIIE"/>
    <property type="match status" value="1"/>
</dbReference>
<feature type="binding site" evidence="5">
    <location>
        <begin position="724"/>
        <end position="731"/>
    </location>
    <ligand>
        <name>ATP</name>
        <dbReference type="ChEBI" id="CHEBI:30616"/>
    </ligand>
</feature>
<evidence type="ECO:0000313" key="9">
    <source>
        <dbReference type="Proteomes" id="UP000231179"/>
    </source>
</evidence>
<evidence type="ECO:0000256" key="4">
    <source>
        <dbReference type="ARBA" id="ARBA00023125"/>
    </source>
</evidence>
<evidence type="ECO:0000256" key="3">
    <source>
        <dbReference type="ARBA" id="ARBA00022840"/>
    </source>
</evidence>
<feature type="transmembrane region" description="Helical" evidence="6">
    <location>
        <begin position="173"/>
        <end position="194"/>
    </location>
</feature>
<dbReference type="Pfam" id="PF17854">
    <property type="entry name" value="FtsK_alpha"/>
    <property type="match status" value="1"/>
</dbReference>
<evidence type="ECO:0000259" key="7">
    <source>
        <dbReference type="PROSITE" id="PS50901"/>
    </source>
</evidence>
<dbReference type="GO" id="GO:0003677">
    <property type="term" value="F:DNA binding"/>
    <property type="evidence" value="ECO:0007669"/>
    <property type="project" value="UniProtKB-KW"/>
</dbReference>
<dbReference type="InterPro" id="IPR036390">
    <property type="entry name" value="WH_DNA-bd_sf"/>
</dbReference>
<dbReference type="InterPro" id="IPR027417">
    <property type="entry name" value="P-loop_NTPase"/>
</dbReference>
<dbReference type="SMART" id="SM00843">
    <property type="entry name" value="Ftsk_gamma"/>
    <property type="match status" value="1"/>
</dbReference>
<feature type="transmembrane region" description="Helical" evidence="6">
    <location>
        <begin position="103"/>
        <end position="126"/>
    </location>
</feature>
<protein>
    <submittedName>
        <fullName evidence="8">DNA translocase</fullName>
    </submittedName>
</protein>
<feature type="domain" description="FtsK" evidence="7">
    <location>
        <begin position="706"/>
        <end position="897"/>
    </location>
</feature>
<name>A0A2K8KI95_9MOLU</name>
<keyword evidence="9" id="KW-1185">Reference proteome</keyword>
<dbReference type="CDD" id="cd01127">
    <property type="entry name" value="TrwB_TraG_TraD_VirD4"/>
    <property type="match status" value="1"/>
</dbReference>
<keyword evidence="2 5" id="KW-0547">Nucleotide-binding</keyword>
<dbReference type="Proteomes" id="UP000231179">
    <property type="component" value="Chromosome"/>
</dbReference>
<evidence type="ECO:0000256" key="2">
    <source>
        <dbReference type="ARBA" id="ARBA00022741"/>
    </source>
</evidence>
<evidence type="ECO:0000256" key="5">
    <source>
        <dbReference type="PROSITE-ProRule" id="PRU00289"/>
    </source>
</evidence>
<dbReference type="RefSeq" id="WP_244900137.1">
    <property type="nucleotide sequence ID" value="NZ_CP024870.1"/>
</dbReference>
<dbReference type="InterPro" id="IPR018541">
    <property type="entry name" value="Ftsk_gamma"/>
</dbReference>
<dbReference type="EMBL" id="CP024870">
    <property type="protein sequence ID" value="ATX71415.1"/>
    <property type="molecule type" value="Genomic_DNA"/>
</dbReference>
<dbReference type="Gene3D" id="3.40.50.300">
    <property type="entry name" value="P-loop containing nucleotide triphosphate hydrolases"/>
    <property type="match status" value="1"/>
</dbReference>
<evidence type="ECO:0000256" key="6">
    <source>
        <dbReference type="SAM" id="Phobius"/>
    </source>
</evidence>
<dbReference type="PANTHER" id="PTHR22683:SF41">
    <property type="entry name" value="DNA TRANSLOCASE FTSK"/>
    <property type="match status" value="1"/>
</dbReference>
<feature type="transmembrane region" description="Helical" evidence="6">
    <location>
        <begin position="201"/>
        <end position="223"/>
    </location>
</feature>
<dbReference type="InterPro" id="IPR050206">
    <property type="entry name" value="FtsK/SpoIIIE/SftA"/>
</dbReference>